<name>A0ABQ9IT00_9CUCU</name>
<comment type="caution">
    <text evidence="4">The sequence shown here is derived from an EMBL/GenBank/DDBJ whole genome shotgun (WGS) entry which is preliminary data.</text>
</comment>
<sequence length="434" mass="48888">MEIDTNTSISSSGHIDPAASTSTSVPVFGECPGVSPGISSTIGVSCSTVPMVIAPTEEVTESTDISKLCPEKGIQTDVVPTTPSQNIRYVGDLEPLHFASPRKAKRHLEFVKEVVQEQKKKIRKLHDQEKALKQHIHSLQNLLDHLMEKNILSEHAAASIKDETPSTIQNILRRQLQSKNRKYLPGLRAFALTLHFYSSNAYNYVRRQFNNLLPHPETIRQWYAVLDGRPGFTKEAFEAIRVKQESDKVIINLVIDEISIHQQIQWQGGQYHGYVEFGNDILGDSDLPQEARNALVFMAVALNSHWKITLGYFLINTLNSKERANLLTTCLDLLSETGASCHSVTYDGAPVNISMCTALGANYNRDNFKPWFLHKNTAGKVHTIWDACHMIKLARSALGDKKIIYNSKGEAIEWKYIEMLHELSPYRKPFSRHV</sequence>
<evidence type="ECO:0000313" key="5">
    <source>
        <dbReference type="Proteomes" id="UP001162164"/>
    </source>
</evidence>
<dbReference type="Proteomes" id="UP001162164">
    <property type="component" value="Unassembled WGS sequence"/>
</dbReference>
<dbReference type="Pfam" id="PF12017">
    <property type="entry name" value="Tnp_P_element"/>
    <property type="match status" value="1"/>
</dbReference>
<evidence type="ECO:0000256" key="2">
    <source>
        <dbReference type="SAM" id="MobiDB-lite"/>
    </source>
</evidence>
<proteinExistence type="predicted"/>
<dbReference type="EMBL" id="JAPWTJ010002922">
    <property type="protein sequence ID" value="KAJ8963983.1"/>
    <property type="molecule type" value="Genomic_DNA"/>
</dbReference>
<dbReference type="Pfam" id="PF21788">
    <property type="entry name" value="TNP-like_GBD"/>
    <property type="match status" value="1"/>
</dbReference>
<feature type="region of interest" description="Disordered" evidence="2">
    <location>
        <begin position="1"/>
        <end position="21"/>
    </location>
</feature>
<evidence type="ECO:0000313" key="4">
    <source>
        <dbReference type="EMBL" id="KAJ8963983.1"/>
    </source>
</evidence>
<keyword evidence="1" id="KW-0175">Coiled coil</keyword>
<dbReference type="InterPro" id="IPR048365">
    <property type="entry name" value="TNP-like_RNaseH_N"/>
</dbReference>
<feature type="domain" description="CARD" evidence="3">
    <location>
        <begin position="117"/>
        <end position="182"/>
    </location>
</feature>
<protein>
    <recommendedName>
        <fullName evidence="3">CARD domain-containing protein</fullName>
    </recommendedName>
</protein>
<keyword evidence="5" id="KW-1185">Reference proteome</keyword>
<evidence type="ECO:0000259" key="3">
    <source>
        <dbReference type="PROSITE" id="PS50209"/>
    </source>
</evidence>
<feature type="coiled-coil region" evidence="1">
    <location>
        <begin position="108"/>
        <end position="149"/>
    </location>
</feature>
<evidence type="ECO:0000256" key="1">
    <source>
        <dbReference type="SAM" id="Coils"/>
    </source>
</evidence>
<dbReference type="PROSITE" id="PS50209">
    <property type="entry name" value="CARD"/>
    <property type="match status" value="1"/>
</dbReference>
<dbReference type="InterPro" id="IPR021896">
    <property type="entry name" value="THAP9-like_HTH"/>
</dbReference>
<reference evidence="4" key="1">
    <citation type="journal article" date="2023" name="Insect Mol. Biol.">
        <title>Genome sequencing provides insights into the evolution of gene families encoding plant cell wall-degrading enzymes in longhorned beetles.</title>
        <authorList>
            <person name="Shin N.R."/>
            <person name="Okamura Y."/>
            <person name="Kirsch R."/>
            <person name="Pauchet Y."/>
        </authorList>
    </citation>
    <scope>NUCLEOTIDE SEQUENCE</scope>
    <source>
        <strain evidence="4">MMC_N1</strain>
    </source>
</reference>
<accession>A0ABQ9IT00</accession>
<dbReference type="Pfam" id="PF21787">
    <property type="entry name" value="TNP-like_RNaseH_N"/>
    <property type="match status" value="1"/>
</dbReference>
<organism evidence="4 5">
    <name type="scientific">Molorchus minor</name>
    <dbReference type="NCBI Taxonomy" id="1323400"/>
    <lineage>
        <taxon>Eukaryota</taxon>
        <taxon>Metazoa</taxon>
        <taxon>Ecdysozoa</taxon>
        <taxon>Arthropoda</taxon>
        <taxon>Hexapoda</taxon>
        <taxon>Insecta</taxon>
        <taxon>Pterygota</taxon>
        <taxon>Neoptera</taxon>
        <taxon>Endopterygota</taxon>
        <taxon>Coleoptera</taxon>
        <taxon>Polyphaga</taxon>
        <taxon>Cucujiformia</taxon>
        <taxon>Chrysomeloidea</taxon>
        <taxon>Cerambycidae</taxon>
        <taxon>Lamiinae</taxon>
        <taxon>Monochamini</taxon>
        <taxon>Molorchus</taxon>
    </lineage>
</organism>
<gene>
    <name evidence="4" type="ORF">NQ317_006928</name>
</gene>
<dbReference type="InterPro" id="IPR001315">
    <property type="entry name" value="CARD"/>
</dbReference>
<dbReference type="InterPro" id="IPR048366">
    <property type="entry name" value="TNP-like_GBD"/>
</dbReference>